<dbReference type="NCBIfam" id="TIGR00444">
    <property type="entry name" value="mazG"/>
    <property type="match status" value="1"/>
</dbReference>
<organism evidence="6 7">
    <name type="scientific">Aestuariirhabdus litorea</name>
    <dbReference type="NCBI Taxonomy" id="2528527"/>
    <lineage>
        <taxon>Bacteria</taxon>
        <taxon>Pseudomonadati</taxon>
        <taxon>Pseudomonadota</taxon>
        <taxon>Gammaproteobacteria</taxon>
        <taxon>Oceanospirillales</taxon>
        <taxon>Aestuariirhabdaceae</taxon>
        <taxon>Aestuariirhabdus</taxon>
    </lineage>
</organism>
<evidence type="ECO:0000256" key="1">
    <source>
        <dbReference type="ARBA" id="ARBA00052141"/>
    </source>
</evidence>
<comment type="catalytic activity">
    <reaction evidence="1">
        <text>ATP + H2O = AMP + diphosphate + H(+)</text>
        <dbReference type="Rhea" id="RHEA:14245"/>
        <dbReference type="ChEBI" id="CHEBI:15377"/>
        <dbReference type="ChEBI" id="CHEBI:15378"/>
        <dbReference type="ChEBI" id="CHEBI:30616"/>
        <dbReference type="ChEBI" id="CHEBI:33019"/>
        <dbReference type="ChEBI" id="CHEBI:456215"/>
        <dbReference type="EC" id="3.6.1.8"/>
    </reaction>
</comment>
<dbReference type="SUPFAM" id="SSF101386">
    <property type="entry name" value="all-alpha NTP pyrophosphatases"/>
    <property type="match status" value="2"/>
</dbReference>
<feature type="domain" description="NTP pyrophosphohydrolase MazG-like" evidence="5">
    <location>
        <begin position="179"/>
        <end position="242"/>
    </location>
</feature>
<dbReference type="CDD" id="cd11528">
    <property type="entry name" value="NTP-PPase_MazG_Nterm"/>
    <property type="match status" value="1"/>
</dbReference>
<proteinExistence type="inferred from homology"/>
<keyword evidence="7" id="KW-1185">Reference proteome</keyword>
<dbReference type="PANTHER" id="PTHR30522:SF0">
    <property type="entry name" value="NUCLEOSIDE TRIPHOSPHATE PYROPHOSPHOHYDROLASE"/>
    <property type="match status" value="1"/>
</dbReference>
<accession>A0A3P3VRR9</accession>
<dbReference type="GO" id="GO:0006950">
    <property type="term" value="P:response to stress"/>
    <property type="evidence" value="ECO:0007669"/>
    <property type="project" value="UniProtKB-ARBA"/>
</dbReference>
<dbReference type="InterPro" id="IPR004518">
    <property type="entry name" value="MazG-like_dom"/>
</dbReference>
<dbReference type="Proteomes" id="UP000280792">
    <property type="component" value="Unassembled WGS sequence"/>
</dbReference>
<dbReference type="Gene3D" id="1.10.287.1080">
    <property type="entry name" value="MazG-like"/>
    <property type="match status" value="2"/>
</dbReference>
<evidence type="ECO:0000256" key="4">
    <source>
        <dbReference type="ARBA" id="ARBA00074799"/>
    </source>
</evidence>
<reference evidence="6 7" key="2">
    <citation type="submission" date="2018-12" db="EMBL/GenBank/DDBJ databases">
        <title>Simiduia agarivorans gen. nov., sp. nov., a marine, agarolytic bacterium isolated from shallow coastal water from Keelung, Taiwan.</title>
        <authorList>
            <person name="Shieh W.Y."/>
        </authorList>
    </citation>
    <scope>NUCLEOTIDE SEQUENCE [LARGE SCALE GENOMIC DNA]</scope>
    <source>
        <strain evidence="6 7">GTF-13</strain>
    </source>
</reference>
<dbReference type="CDD" id="cd11529">
    <property type="entry name" value="NTP-PPase_MazG_Cterm"/>
    <property type="match status" value="1"/>
</dbReference>
<dbReference type="GO" id="GO:0046052">
    <property type="term" value="P:UTP catabolic process"/>
    <property type="evidence" value="ECO:0007669"/>
    <property type="project" value="TreeGrafter"/>
</dbReference>
<reference evidence="6 7" key="1">
    <citation type="submission" date="2018-08" db="EMBL/GenBank/DDBJ databases">
        <authorList>
            <person name="Khan S.A."/>
        </authorList>
    </citation>
    <scope>NUCLEOTIDE SEQUENCE [LARGE SCALE GENOMIC DNA]</scope>
    <source>
        <strain evidence="6 7">GTF-13</strain>
    </source>
</reference>
<dbReference type="GO" id="GO:0046081">
    <property type="term" value="P:dUTP catabolic process"/>
    <property type="evidence" value="ECO:0007669"/>
    <property type="project" value="TreeGrafter"/>
</dbReference>
<evidence type="ECO:0000313" key="6">
    <source>
        <dbReference type="EMBL" id="RRJ85144.1"/>
    </source>
</evidence>
<protein>
    <recommendedName>
        <fullName evidence="4">Nucleoside triphosphate pyrophosphohydrolase</fullName>
        <ecNumber evidence="3">3.6.1.8</ecNumber>
    </recommendedName>
</protein>
<dbReference type="InterPro" id="IPR011551">
    <property type="entry name" value="NTP_PyrPHydrolase_MazG"/>
</dbReference>
<dbReference type="GO" id="GO:0006203">
    <property type="term" value="P:dGTP catabolic process"/>
    <property type="evidence" value="ECO:0007669"/>
    <property type="project" value="TreeGrafter"/>
</dbReference>
<dbReference type="GO" id="GO:0046047">
    <property type="term" value="P:TTP catabolic process"/>
    <property type="evidence" value="ECO:0007669"/>
    <property type="project" value="TreeGrafter"/>
</dbReference>
<dbReference type="PANTHER" id="PTHR30522">
    <property type="entry name" value="NUCLEOSIDE TRIPHOSPHATE PYROPHOSPHOHYDROLASE"/>
    <property type="match status" value="1"/>
</dbReference>
<evidence type="ECO:0000259" key="5">
    <source>
        <dbReference type="Pfam" id="PF03819"/>
    </source>
</evidence>
<dbReference type="GO" id="GO:0046061">
    <property type="term" value="P:dATP catabolic process"/>
    <property type="evidence" value="ECO:0007669"/>
    <property type="project" value="TreeGrafter"/>
</dbReference>
<dbReference type="RefSeq" id="WP_125015571.1">
    <property type="nucleotide sequence ID" value="NZ_QWEZ01000001.1"/>
</dbReference>
<dbReference type="EMBL" id="QWEZ01000001">
    <property type="protein sequence ID" value="RRJ85144.1"/>
    <property type="molecule type" value="Genomic_DNA"/>
</dbReference>
<evidence type="ECO:0000313" key="7">
    <source>
        <dbReference type="Proteomes" id="UP000280792"/>
    </source>
</evidence>
<comment type="similarity">
    <text evidence="2">Belongs to the nucleoside triphosphate pyrophosphohydrolase family.</text>
</comment>
<evidence type="ECO:0000256" key="2">
    <source>
        <dbReference type="ARBA" id="ARBA00061115"/>
    </source>
</evidence>
<name>A0A3P3VRR9_9GAMM</name>
<dbReference type="Pfam" id="PF03819">
    <property type="entry name" value="MazG"/>
    <property type="match status" value="2"/>
</dbReference>
<dbReference type="EC" id="3.6.1.8" evidence="3"/>
<keyword evidence="6" id="KW-0378">Hydrolase</keyword>
<evidence type="ECO:0000256" key="3">
    <source>
        <dbReference type="ARBA" id="ARBA00066372"/>
    </source>
</evidence>
<dbReference type="GO" id="GO:0047693">
    <property type="term" value="F:ATP diphosphatase activity"/>
    <property type="evidence" value="ECO:0007669"/>
    <property type="project" value="UniProtKB-EC"/>
</dbReference>
<dbReference type="InterPro" id="IPR048011">
    <property type="entry name" value="NTP-PPase_MazG-like_C"/>
</dbReference>
<gene>
    <name evidence="6" type="ORF">D0544_08785</name>
</gene>
<dbReference type="FunFam" id="1.10.287.1080:FF:000003">
    <property type="entry name" value="Nucleoside triphosphate pyrophosphohydrolase"/>
    <property type="match status" value="1"/>
</dbReference>
<dbReference type="NCBIfam" id="NF007113">
    <property type="entry name" value="PRK09562.1"/>
    <property type="match status" value="1"/>
</dbReference>
<dbReference type="AlphaFoldDB" id="A0A3P3VRR9"/>
<feature type="domain" description="NTP pyrophosphohydrolase MazG-like" evidence="5">
    <location>
        <begin position="29"/>
        <end position="102"/>
    </location>
</feature>
<sequence length="278" mass="31874">MARYQLEDLVLLMERLRDPETGCPWDLQQSFETIVPYTLEEAYEVADAIRREDYPHVMDELGDLLFQVIFYAQLGKEQQLFELADILDNLVAKLIRRHPHVFPEGTLASRRSPQQTVSQQEIKATWDRIKQQERALKQSRGDDKPGGWLDDLPLSLPALKRAQKLQKRAAEVGFDWDSPQPVVAKIFEEVDELERALKDEGREAALEELGDLMFACVNLARHLGTDAESLMSQANRKFQRRFEGVEAQLRQAGSSLQEADLEQMEALWQRVKVAENGG</sequence>
<dbReference type="FunFam" id="1.10.287.1080:FF:000001">
    <property type="entry name" value="Nucleoside triphosphate pyrophosphohydrolase"/>
    <property type="match status" value="1"/>
</dbReference>
<dbReference type="InterPro" id="IPR048015">
    <property type="entry name" value="NTP-PPase_MazG-like_N"/>
</dbReference>
<dbReference type="GO" id="GO:0046076">
    <property type="term" value="P:dTTP catabolic process"/>
    <property type="evidence" value="ECO:0007669"/>
    <property type="project" value="TreeGrafter"/>
</dbReference>
<comment type="caution">
    <text evidence="6">The sequence shown here is derived from an EMBL/GenBank/DDBJ whole genome shotgun (WGS) entry which is preliminary data.</text>
</comment>